<evidence type="ECO:0000256" key="3">
    <source>
        <dbReference type="ARBA" id="ARBA00022989"/>
    </source>
</evidence>
<dbReference type="Gene3D" id="3.40.50.2300">
    <property type="match status" value="1"/>
</dbReference>
<keyword evidence="5" id="KW-0675">Receptor</keyword>
<name>A0ABP0ZBH1_9ROSI</name>
<keyword evidence="4" id="KW-0472">Membrane</keyword>
<evidence type="ECO:0000256" key="6">
    <source>
        <dbReference type="ARBA" id="ARBA00023180"/>
    </source>
</evidence>
<dbReference type="InterPro" id="IPR000337">
    <property type="entry name" value="GPCR_3"/>
</dbReference>
<dbReference type="PRINTS" id="PR00248">
    <property type="entry name" value="GPCRMGR"/>
</dbReference>
<proteinExistence type="predicted"/>
<dbReference type="Pfam" id="PF01094">
    <property type="entry name" value="ANF_receptor"/>
    <property type="match status" value="1"/>
</dbReference>
<sequence>MATRKIWSGGGCCILWLVCAVVCVSAGGEVVKVGVVLDLNTTVGILSNTSIQMALSDFYTVNPQYKTRLSLLFKDAGDIVGVASAATELLRDGVKAIIGAQTTEQAIYITEFGRKYEVPIISFTVTTPSLSPKQNPYFIRAAQNDWAQVEAINAIVQLYGWREIVPIYGDTEYGRGIIPYLGDALPCKKTALNWLAES</sequence>
<dbReference type="SUPFAM" id="SSF53822">
    <property type="entry name" value="Periplasmic binding protein-like I"/>
    <property type="match status" value="1"/>
</dbReference>
<dbReference type="InterPro" id="IPR015683">
    <property type="entry name" value="Ionotropic_Glu_rcpt"/>
</dbReference>
<organism evidence="9 10">
    <name type="scientific">Citrullus colocynthis</name>
    <name type="common">colocynth</name>
    <dbReference type="NCBI Taxonomy" id="252529"/>
    <lineage>
        <taxon>Eukaryota</taxon>
        <taxon>Viridiplantae</taxon>
        <taxon>Streptophyta</taxon>
        <taxon>Embryophyta</taxon>
        <taxon>Tracheophyta</taxon>
        <taxon>Spermatophyta</taxon>
        <taxon>Magnoliopsida</taxon>
        <taxon>eudicotyledons</taxon>
        <taxon>Gunneridae</taxon>
        <taxon>Pentapetalae</taxon>
        <taxon>rosids</taxon>
        <taxon>fabids</taxon>
        <taxon>Cucurbitales</taxon>
        <taxon>Cucurbitaceae</taxon>
        <taxon>Benincaseae</taxon>
        <taxon>Citrullus</taxon>
    </lineage>
</organism>
<keyword evidence="6" id="KW-0325">Glycoprotein</keyword>
<dbReference type="PANTHER" id="PTHR34836">
    <property type="entry name" value="OS06G0188250 PROTEIN"/>
    <property type="match status" value="1"/>
</dbReference>
<dbReference type="Proteomes" id="UP001642487">
    <property type="component" value="Chromosome 9"/>
</dbReference>
<keyword evidence="2" id="KW-0812">Transmembrane</keyword>
<evidence type="ECO:0000313" key="9">
    <source>
        <dbReference type="EMBL" id="CAK9329799.1"/>
    </source>
</evidence>
<keyword evidence="7" id="KW-0732">Signal</keyword>
<reference evidence="9 10" key="1">
    <citation type="submission" date="2024-03" db="EMBL/GenBank/DDBJ databases">
        <authorList>
            <person name="Gkanogiannis A."/>
            <person name="Becerra Lopez-Lavalle L."/>
        </authorList>
    </citation>
    <scope>NUCLEOTIDE SEQUENCE [LARGE SCALE GENOMIC DNA]</scope>
</reference>
<feature type="signal peptide" evidence="7">
    <location>
        <begin position="1"/>
        <end position="26"/>
    </location>
</feature>
<evidence type="ECO:0000256" key="4">
    <source>
        <dbReference type="ARBA" id="ARBA00023136"/>
    </source>
</evidence>
<feature type="domain" description="Receptor ligand binding region" evidence="8">
    <location>
        <begin position="48"/>
        <end position="185"/>
    </location>
</feature>
<evidence type="ECO:0000313" key="10">
    <source>
        <dbReference type="Proteomes" id="UP001642487"/>
    </source>
</evidence>
<keyword evidence="10" id="KW-1185">Reference proteome</keyword>
<dbReference type="EMBL" id="OZ021743">
    <property type="protein sequence ID" value="CAK9329799.1"/>
    <property type="molecule type" value="Genomic_DNA"/>
</dbReference>
<gene>
    <name evidence="9" type="ORF">CITCOLO1_LOCUS22279</name>
</gene>
<dbReference type="InterPro" id="IPR028082">
    <property type="entry name" value="Peripla_BP_I"/>
</dbReference>
<evidence type="ECO:0000256" key="7">
    <source>
        <dbReference type="SAM" id="SignalP"/>
    </source>
</evidence>
<protein>
    <recommendedName>
        <fullName evidence="8">Receptor ligand binding region domain-containing protein</fullName>
    </recommendedName>
</protein>
<evidence type="ECO:0000256" key="5">
    <source>
        <dbReference type="ARBA" id="ARBA00023170"/>
    </source>
</evidence>
<feature type="chain" id="PRO_5046610214" description="Receptor ligand binding region domain-containing protein" evidence="7">
    <location>
        <begin position="27"/>
        <end position="198"/>
    </location>
</feature>
<evidence type="ECO:0000259" key="8">
    <source>
        <dbReference type="Pfam" id="PF01094"/>
    </source>
</evidence>
<dbReference type="PANTHER" id="PTHR34836:SF7">
    <property type="entry name" value="RECEPTOR LIGAND BINDING REGION DOMAIN-CONTAINING PROTEIN"/>
    <property type="match status" value="1"/>
</dbReference>
<evidence type="ECO:0000256" key="1">
    <source>
        <dbReference type="ARBA" id="ARBA00004141"/>
    </source>
</evidence>
<comment type="subcellular location">
    <subcellularLocation>
        <location evidence="1">Membrane</location>
        <topology evidence="1">Multi-pass membrane protein</topology>
    </subcellularLocation>
</comment>
<accession>A0ABP0ZBH1</accession>
<evidence type="ECO:0000256" key="2">
    <source>
        <dbReference type="ARBA" id="ARBA00022692"/>
    </source>
</evidence>
<keyword evidence="3" id="KW-1133">Transmembrane helix</keyword>
<dbReference type="InterPro" id="IPR001828">
    <property type="entry name" value="ANF_lig-bd_rcpt"/>
</dbReference>